<dbReference type="PANTHER" id="PTHR23291:SF115">
    <property type="entry name" value="MODULATOR OF FTSH PROTEASE YCCA"/>
    <property type="match status" value="1"/>
</dbReference>
<gene>
    <name evidence="7" type="ORF">ICHIAU1_12190</name>
</gene>
<dbReference type="GO" id="GO:0005886">
    <property type="term" value="C:plasma membrane"/>
    <property type="evidence" value="ECO:0007669"/>
    <property type="project" value="UniProtKB-SubCell"/>
</dbReference>
<comment type="subcellular location">
    <subcellularLocation>
        <location evidence="1">Cell membrane</location>
        <topology evidence="1">Multi-pass membrane protein</topology>
    </subcellularLocation>
</comment>
<name>A0A679I843_9RHOO</name>
<comment type="similarity">
    <text evidence="6">Belongs to the BI1 family.</text>
</comment>
<dbReference type="AlphaFoldDB" id="A0A679I843"/>
<keyword evidence="5 6" id="KW-0472">Membrane</keyword>
<evidence type="ECO:0000256" key="5">
    <source>
        <dbReference type="ARBA" id="ARBA00023136"/>
    </source>
</evidence>
<dbReference type="EMBL" id="AP022345">
    <property type="protein sequence ID" value="BBU68936.1"/>
    <property type="molecule type" value="Genomic_DNA"/>
</dbReference>
<evidence type="ECO:0000256" key="1">
    <source>
        <dbReference type="ARBA" id="ARBA00004651"/>
    </source>
</evidence>
<proteinExistence type="inferred from homology"/>
<evidence type="ECO:0000313" key="8">
    <source>
        <dbReference type="Proteomes" id="UP000463961"/>
    </source>
</evidence>
<feature type="transmembrane region" description="Helical" evidence="6">
    <location>
        <begin position="144"/>
        <end position="163"/>
    </location>
</feature>
<evidence type="ECO:0000256" key="2">
    <source>
        <dbReference type="ARBA" id="ARBA00022475"/>
    </source>
</evidence>
<dbReference type="CDD" id="cd10433">
    <property type="entry name" value="YccA_like"/>
    <property type="match status" value="1"/>
</dbReference>
<feature type="transmembrane region" description="Helical" evidence="6">
    <location>
        <begin position="199"/>
        <end position="225"/>
    </location>
</feature>
<dbReference type="Pfam" id="PF01027">
    <property type="entry name" value="Bax1-I"/>
    <property type="match status" value="1"/>
</dbReference>
<evidence type="ECO:0000256" key="6">
    <source>
        <dbReference type="RuleBase" id="RU004379"/>
    </source>
</evidence>
<dbReference type="RefSeq" id="WP_162050325.1">
    <property type="nucleotide sequence ID" value="NZ_AP019011.1"/>
</dbReference>
<evidence type="ECO:0000256" key="4">
    <source>
        <dbReference type="ARBA" id="ARBA00022989"/>
    </source>
</evidence>
<protein>
    <submittedName>
        <fullName evidence="7">BAX inhibitor protein</fullName>
    </submittedName>
</protein>
<keyword evidence="8" id="KW-1185">Reference proteome</keyword>
<keyword evidence="2" id="KW-1003">Cell membrane</keyword>
<sequence>MNIRSTPSFGGITINASRNQVLRNTYWLLALSLIPTVIGAVVGLSSGVPMLMAGSPIMGMLVFFGIAFGLMWAIQRNRNSGTGVLLLLAFTFFMGVMLSQILSVALGMTNGGALIAMAGSATAAIFFSLAIYTSVSKRDFSFMGNFLFAGLILLILASVANIFLAIPAMAIAISAIGALLFTGYLLFDLSRIVNGGETNYITATLAVYLDIYNLFVSLLNLLMIFNGNDRD</sequence>
<reference evidence="8" key="1">
    <citation type="submission" date="2020-01" db="EMBL/GenBank/DDBJ databases">
        <title>Phosphoaccumulans saitamaens gen. nov., sp. nov., a polyphosphate accumulating bacterium isolated from surface river water.</title>
        <authorList>
            <person name="Watanabe K."/>
            <person name="Suda W."/>
        </authorList>
    </citation>
    <scope>NUCLEOTIDE SEQUENCE [LARGE SCALE GENOMIC DNA]</scope>
    <source>
        <strain evidence="8">ICHIAU1</strain>
    </source>
</reference>
<organism evidence="7 8">
    <name type="scientific">Fluviibacter phosphoraccumulans</name>
    <dbReference type="NCBI Taxonomy" id="1751046"/>
    <lineage>
        <taxon>Bacteria</taxon>
        <taxon>Pseudomonadati</taxon>
        <taxon>Pseudomonadota</taxon>
        <taxon>Betaproteobacteria</taxon>
        <taxon>Rhodocyclales</taxon>
        <taxon>Fluviibacteraceae</taxon>
        <taxon>Fluviibacter</taxon>
    </lineage>
</organism>
<feature type="transmembrane region" description="Helical" evidence="6">
    <location>
        <begin position="50"/>
        <end position="72"/>
    </location>
</feature>
<keyword evidence="4 6" id="KW-1133">Transmembrane helix</keyword>
<evidence type="ECO:0000256" key="3">
    <source>
        <dbReference type="ARBA" id="ARBA00022692"/>
    </source>
</evidence>
<feature type="transmembrane region" description="Helical" evidence="6">
    <location>
        <begin position="169"/>
        <end position="187"/>
    </location>
</feature>
<evidence type="ECO:0000313" key="7">
    <source>
        <dbReference type="EMBL" id="BBU68936.1"/>
    </source>
</evidence>
<dbReference type="PANTHER" id="PTHR23291">
    <property type="entry name" value="BAX INHIBITOR-RELATED"/>
    <property type="match status" value="1"/>
</dbReference>
<dbReference type="Proteomes" id="UP000463961">
    <property type="component" value="Chromosome"/>
</dbReference>
<feature type="transmembrane region" description="Helical" evidence="6">
    <location>
        <begin position="84"/>
        <end position="106"/>
    </location>
</feature>
<keyword evidence="3 6" id="KW-0812">Transmembrane</keyword>
<feature type="transmembrane region" description="Helical" evidence="6">
    <location>
        <begin position="112"/>
        <end position="132"/>
    </location>
</feature>
<feature type="transmembrane region" description="Helical" evidence="6">
    <location>
        <begin position="26"/>
        <end position="44"/>
    </location>
</feature>
<dbReference type="InterPro" id="IPR006214">
    <property type="entry name" value="Bax_inhibitor_1-related"/>
</dbReference>
<dbReference type="OrthoDB" id="9813298at2"/>
<accession>A0A679I843</accession>